<dbReference type="EMBL" id="GDID01007143">
    <property type="protein sequence ID" value="JAP89463.1"/>
    <property type="molecule type" value="Transcribed_RNA"/>
</dbReference>
<dbReference type="PROSITE" id="PS51450">
    <property type="entry name" value="LRR"/>
    <property type="match status" value="1"/>
</dbReference>
<gene>
    <name evidence="3" type="ORF">TPC1_31042</name>
</gene>
<dbReference type="PANTHER" id="PTHR47566">
    <property type="match status" value="1"/>
</dbReference>
<evidence type="ECO:0000256" key="2">
    <source>
        <dbReference type="ARBA" id="ARBA00022737"/>
    </source>
</evidence>
<reference evidence="3" key="1">
    <citation type="submission" date="2015-07" db="EMBL/GenBank/DDBJ databases">
        <title>Adaptation to a free-living lifestyle via gene acquisitions in the diplomonad Trepomonas sp. PC1.</title>
        <authorList>
            <person name="Xu F."/>
            <person name="Jerlstrom-Hultqvist J."/>
            <person name="Kolisko M."/>
            <person name="Simpson A.G.B."/>
            <person name="Roger A.J."/>
            <person name="Svard S.G."/>
            <person name="Andersson J.O."/>
        </authorList>
    </citation>
    <scope>NUCLEOTIDE SEQUENCE</scope>
    <source>
        <strain evidence="3">PC1</strain>
    </source>
</reference>
<dbReference type="InterPro" id="IPR032675">
    <property type="entry name" value="LRR_dom_sf"/>
</dbReference>
<keyword evidence="1" id="KW-0433">Leucine-rich repeat</keyword>
<dbReference type="PANTHER" id="PTHR47566:SF1">
    <property type="entry name" value="PROTEIN NUD1"/>
    <property type="match status" value="1"/>
</dbReference>
<dbReference type="Gene3D" id="3.80.10.10">
    <property type="entry name" value="Ribonuclease Inhibitor"/>
    <property type="match status" value="2"/>
</dbReference>
<keyword evidence="2" id="KW-0677">Repeat</keyword>
<dbReference type="SUPFAM" id="SSF52047">
    <property type="entry name" value="RNI-like"/>
    <property type="match status" value="1"/>
</dbReference>
<name>A0A146JXQ0_9EUKA</name>
<organism evidence="3">
    <name type="scientific">Trepomonas sp. PC1</name>
    <dbReference type="NCBI Taxonomy" id="1076344"/>
    <lineage>
        <taxon>Eukaryota</taxon>
        <taxon>Metamonada</taxon>
        <taxon>Diplomonadida</taxon>
        <taxon>Hexamitidae</taxon>
        <taxon>Hexamitinae</taxon>
        <taxon>Trepomonas</taxon>
    </lineage>
</organism>
<dbReference type="GO" id="GO:0035591">
    <property type="term" value="F:signaling adaptor activity"/>
    <property type="evidence" value="ECO:0007669"/>
    <property type="project" value="TreeGrafter"/>
</dbReference>
<proteinExistence type="predicted"/>
<evidence type="ECO:0000313" key="3">
    <source>
        <dbReference type="EMBL" id="JAP89463.1"/>
    </source>
</evidence>
<dbReference type="InterPro" id="IPR052574">
    <property type="entry name" value="CDIRP"/>
</dbReference>
<accession>A0A146JXQ0</accession>
<feature type="non-terminal residue" evidence="3">
    <location>
        <position position="1"/>
    </location>
</feature>
<sequence>IFSPLFICDSEQLESLIKQPSSNYYSEVYIAPKIDQFQLRKLIQNLDSCSVFVLQSQQINIAEDMFKQLQFVSSAITVTQQCTITHLCLKNSTVANGELIQKLEIFEQQQNPVDAQIIRTNQSSLKKLVLNNCSDFQFECVFPSLMHFGFTGNDFTVNDYLRKVQTIQLSASIKFEITVQFAVKELQLQGCCLENLDFTAFMPHLERLELRKNQLERIELQSQNLKTLLVFENPVRKVCQIKSLQHLTLSCTKMSNLDFLAESPNLHTLCASNNYLCSIAGIKNLKLTSLYLQKNLLTTEQFRFLKNQKARLTLYNIRDNPTDQTLISKLCSLPTFSERGKYVDECGIQSFEMDVLEKKDTVLKQHKIILKAQFDKVEQKSKRTLEEVKQFLKYHKELHKLIDSLNIDLYQ</sequence>
<protein>
    <recommendedName>
        <fullName evidence="4">Leucine rich repeats-containing protein</fullName>
    </recommendedName>
</protein>
<dbReference type="InterPro" id="IPR001611">
    <property type="entry name" value="Leu-rich_rpt"/>
</dbReference>
<dbReference type="AlphaFoldDB" id="A0A146JXQ0"/>
<evidence type="ECO:0000256" key="1">
    <source>
        <dbReference type="ARBA" id="ARBA00022614"/>
    </source>
</evidence>
<evidence type="ECO:0008006" key="4">
    <source>
        <dbReference type="Google" id="ProtNLM"/>
    </source>
</evidence>